<feature type="domain" description="RNase H type-1" evidence="1">
    <location>
        <begin position="26"/>
        <end position="127"/>
    </location>
</feature>
<dbReference type="InterPro" id="IPR044730">
    <property type="entry name" value="RNase_H-like_dom_plant"/>
</dbReference>
<evidence type="ECO:0000313" key="2">
    <source>
        <dbReference type="EMBL" id="ESQ50457.1"/>
    </source>
</evidence>
<dbReference type="KEGG" id="eus:EUTSA_v10002256mg"/>
<dbReference type="Pfam" id="PF13456">
    <property type="entry name" value="RVT_3"/>
    <property type="match status" value="1"/>
</dbReference>
<organism evidence="2 3">
    <name type="scientific">Eutrema salsugineum</name>
    <name type="common">Saltwater cress</name>
    <name type="synonym">Sisymbrium salsugineum</name>
    <dbReference type="NCBI Taxonomy" id="72664"/>
    <lineage>
        <taxon>Eukaryota</taxon>
        <taxon>Viridiplantae</taxon>
        <taxon>Streptophyta</taxon>
        <taxon>Embryophyta</taxon>
        <taxon>Tracheophyta</taxon>
        <taxon>Spermatophyta</taxon>
        <taxon>Magnoliopsida</taxon>
        <taxon>eudicotyledons</taxon>
        <taxon>Gunneridae</taxon>
        <taxon>Pentapetalae</taxon>
        <taxon>rosids</taxon>
        <taxon>malvids</taxon>
        <taxon>Brassicales</taxon>
        <taxon>Brassicaceae</taxon>
        <taxon>Eutremeae</taxon>
        <taxon>Eutrema</taxon>
    </lineage>
</organism>
<dbReference type="GO" id="GO:0003676">
    <property type="term" value="F:nucleic acid binding"/>
    <property type="evidence" value="ECO:0007669"/>
    <property type="project" value="InterPro"/>
</dbReference>
<name>V4M628_EUTSA</name>
<dbReference type="CDD" id="cd06222">
    <property type="entry name" value="RNase_H_like"/>
    <property type="match status" value="1"/>
</dbReference>
<feature type="non-terminal residue" evidence="2">
    <location>
        <position position="1"/>
    </location>
</feature>
<accession>V4M628</accession>
<dbReference type="GO" id="GO:0004523">
    <property type="term" value="F:RNA-DNA hybrid ribonuclease activity"/>
    <property type="evidence" value="ECO:0007669"/>
    <property type="project" value="InterPro"/>
</dbReference>
<dbReference type="OMA" id="RIVAGWI"/>
<dbReference type="PANTHER" id="PTHR47074:SF78">
    <property type="entry name" value="GB|AAF30348.1-RELATED"/>
    <property type="match status" value="1"/>
</dbReference>
<sequence length="128" mass="14461">EQHKNNDEKIISSNWERPALGTIKCNYDAAFDPNLRRIVAGWIARNNQGVAQFWGSSNLRTAISALEAEGKALLCAMQSVWAMGFDSIIFQGDNESLAKIIEGQQEDISVLNLVDNIKNWKRKFTHIR</sequence>
<dbReference type="eggNOG" id="KOG1075">
    <property type="taxonomic scope" value="Eukaryota"/>
</dbReference>
<evidence type="ECO:0000313" key="3">
    <source>
        <dbReference type="Proteomes" id="UP000030689"/>
    </source>
</evidence>
<reference evidence="2 3" key="1">
    <citation type="journal article" date="2013" name="Front. Plant Sci.">
        <title>The Reference Genome of the Halophytic Plant Eutrema salsugineum.</title>
        <authorList>
            <person name="Yang R."/>
            <person name="Jarvis D.E."/>
            <person name="Chen H."/>
            <person name="Beilstein M.A."/>
            <person name="Grimwood J."/>
            <person name="Jenkins J."/>
            <person name="Shu S."/>
            <person name="Prochnik S."/>
            <person name="Xin M."/>
            <person name="Ma C."/>
            <person name="Schmutz J."/>
            <person name="Wing R.A."/>
            <person name="Mitchell-Olds T."/>
            <person name="Schumaker K.S."/>
            <person name="Wang X."/>
        </authorList>
    </citation>
    <scope>NUCLEOTIDE SEQUENCE [LARGE SCALE GENOMIC DNA]</scope>
</reference>
<evidence type="ECO:0000259" key="1">
    <source>
        <dbReference type="Pfam" id="PF13456"/>
    </source>
</evidence>
<gene>
    <name evidence="2" type="ORF">EUTSA_v10002256mg</name>
</gene>
<dbReference type="InterPro" id="IPR002156">
    <property type="entry name" value="RNaseH_domain"/>
</dbReference>
<dbReference type="Gramene" id="ESQ50457">
    <property type="protein sequence ID" value="ESQ50457"/>
    <property type="gene ID" value="EUTSA_v10002256mg"/>
</dbReference>
<dbReference type="Gene3D" id="3.30.420.10">
    <property type="entry name" value="Ribonuclease H-like superfamily/Ribonuclease H"/>
    <property type="match status" value="1"/>
</dbReference>
<dbReference type="InterPro" id="IPR052929">
    <property type="entry name" value="RNase_H-like_EbsB-rel"/>
</dbReference>
<dbReference type="SUPFAM" id="SSF53098">
    <property type="entry name" value="Ribonuclease H-like"/>
    <property type="match status" value="1"/>
</dbReference>
<dbReference type="PANTHER" id="PTHR47074">
    <property type="entry name" value="BNAC02G40300D PROTEIN"/>
    <property type="match status" value="1"/>
</dbReference>
<protein>
    <recommendedName>
        <fullName evidence="1">RNase H type-1 domain-containing protein</fullName>
    </recommendedName>
</protein>
<dbReference type="EMBL" id="KI517398">
    <property type="protein sequence ID" value="ESQ50457.1"/>
    <property type="molecule type" value="Genomic_DNA"/>
</dbReference>
<keyword evidence="3" id="KW-1185">Reference proteome</keyword>
<dbReference type="Proteomes" id="UP000030689">
    <property type="component" value="Unassembled WGS sequence"/>
</dbReference>
<dbReference type="InterPro" id="IPR012337">
    <property type="entry name" value="RNaseH-like_sf"/>
</dbReference>
<dbReference type="AlphaFoldDB" id="V4M628"/>
<proteinExistence type="predicted"/>
<dbReference type="InterPro" id="IPR036397">
    <property type="entry name" value="RNaseH_sf"/>
</dbReference>